<keyword evidence="1" id="KW-0805">Transcription regulation</keyword>
<proteinExistence type="predicted"/>
<reference evidence="5" key="2">
    <citation type="submission" date="2023-01" db="EMBL/GenBank/DDBJ databases">
        <authorList>
            <person name="Sun Q."/>
            <person name="Evtushenko L."/>
        </authorList>
    </citation>
    <scope>NUCLEOTIDE SEQUENCE</scope>
    <source>
        <strain evidence="5">VKM B-1513</strain>
    </source>
</reference>
<keyword evidence="3" id="KW-0804">Transcription</keyword>
<name>A0A9W6MPN0_9PROT</name>
<evidence type="ECO:0000256" key="1">
    <source>
        <dbReference type="ARBA" id="ARBA00023015"/>
    </source>
</evidence>
<protein>
    <submittedName>
        <fullName evidence="5">AraC family transcriptional regulator</fullName>
    </submittedName>
</protein>
<dbReference type="Pfam" id="PF12833">
    <property type="entry name" value="HTH_18"/>
    <property type="match status" value="1"/>
</dbReference>
<keyword evidence="2" id="KW-0238">DNA-binding</keyword>
<evidence type="ECO:0000256" key="3">
    <source>
        <dbReference type="ARBA" id="ARBA00023163"/>
    </source>
</evidence>
<dbReference type="InterPro" id="IPR018062">
    <property type="entry name" value="HTH_AraC-typ_CS"/>
</dbReference>
<evidence type="ECO:0000256" key="2">
    <source>
        <dbReference type="ARBA" id="ARBA00023125"/>
    </source>
</evidence>
<feature type="domain" description="HTH araC/xylS-type" evidence="4">
    <location>
        <begin position="14"/>
        <end position="113"/>
    </location>
</feature>
<dbReference type="InterPro" id="IPR009057">
    <property type="entry name" value="Homeodomain-like_sf"/>
</dbReference>
<dbReference type="AlphaFoldDB" id="A0A9W6MPN0"/>
<dbReference type="RefSeq" id="WP_271187735.1">
    <property type="nucleotide sequence ID" value="NZ_BSFE01000010.1"/>
</dbReference>
<dbReference type="PANTHER" id="PTHR40055">
    <property type="entry name" value="TRANSCRIPTIONAL REGULATOR YGIV-RELATED"/>
    <property type="match status" value="1"/>
</dbReference>
<dbReference type="Gene3D" id="3.20.80.10">
    <property type="entry name" value="Regulatory factor, effector binding domain"/>
    <property type="match status" value="1"/>
</dbReference>
<dbReference type="InterPro" id="IPR011256">
    <property type="entry name" value="Reg_factor_effector_dom_sf"/>
</dbReference>
<dbReference type="GO" id="GO:0003700">
    <property type="term" value="F:DNA-binding transcription factor activity"/>
    <property type="evidence" value="ECO:0007669"/>
    <property type="project" value="InterPro"/>
</dbReference>
<dbReference type="PROSITE" id="PS00041">
    <property type="entry name" value="HTH_ARAC_FAMILY_1"/>
    <property type="match status" value="1"/>
</dbReference>
<dbReference type="SUPFAM" id="SSF55136">
    <property type="entry name" value="Probable bacterial effector-binding domain"/>
    <property type="match status" value="1"/>
</dbReference>
<dbReference type="InterPro" id="IPR010499">
    <property type="entry name" value="AraC_E-bd"/>
</dbReference>
<gene>
    <name evidence="5" type="ORF">GCM10017621_28910</name>
</gene>
<organism evidence="5 6">
    <name type="scientific">Maricaulis virginensis</name>
    <dbReference type="NCBI Taxonomy" id="144022"/>
    <lineage>
        <taxon>Bacteria</taxon>
        <taxon>Pseudomonadati</taxon>
        <taxon>Pseudomonadota</taxon>
        <taxon>Alphaproteobacteria</taxon>
        <taxon>Maricaulales</taxon>
        <taxon>Maricaulaceae</taxon>
        <taxon>Maricaulis</taxon>
    </lineage>
</organism>
<evidence type="ECO:0000259" key="4">
    <source>
        <dbReference type="PROSITE" id="PS01124"/>
    </source>
</evidence>
<dbReference type="Proteomes" id="UP001143486">
    <property type="component" value="Unassembled WGS sequence"/>
</dbReference>
<dbReference type="InterPro" id="IPR050908">
    <property type="entry name" value="SmbC-like"/>
</dbReference>
<dbReference type="GO" id="GO:0043565">
    <property type="term" value="F:sequence-specific DNA binding"/>
    <property type="evidence" value="ECO:0007669"/>
    <property type="project" value="InterPro"/>
</dbReference>
<dbReference type="EMBL" id="BSFE01000010">
    <property type="protein sequence ID" value="GLK53383.1"/>
    <property type="molecule type" value="Genomic_DNA"/>
</dbReference>
<dbReference type="InterPro" id="IPR018060">
    <property type="entry name" value="HTH_AraC"/>
</dbReference>
<evidence type="ECO:0000313" key="6">
    <source>
        <dbReference type="Proteomes" id="UP001143486"/>
    </source>
</evidence>
<dbReference type="SUPFAM" id="SSF46689">
    <property type="entry name" value="Homeodomain-like"/>
    <property type="match status" value="1"/>
</dbReference>
<dbReference type="InterPro" id="IPR029442">
    <property type="entry name" value="GyrI-like"/>
</dbReference>
<dbReference type="Pfam" id="PF06445">
    <property type="entry name" value="GyrI-like"/>
    <property type="match status" value="1"/>
</dbReference>
<comment type="caution">
    <text evidence="5">The sequence shown here is derived from an EMBL/GenBank/DDBJ whole genome shotgun (WGS) entry which is preliminary data.</text>
</comment>
<sequence>MRADNRAGYADRIDRVVAHIEAADEEALLDLDTLAGVAALSPFHFHRIYRIMTGETPAETVRRIRLVRTAPALQDDRLTVTQAAAASGYATSQSFARAIKAATGATASEIRAGGGSLLERLLQPQGADAATPMRVEIVSTDPLRLLAIRNIGAYAELNRTYERLFATVFSQLPMESLRGIWGVWHEDPRFCDPADLHFDCAIEIGEDFPAQGEVELLDIAGGRHARLRHVGSYTTLHDTIDRLYAFVMADDTHLIADRPLIVNYVDDPESRPEAEWRSDIYLPLA</sequence>
<keyword evidence="6" id="KW-1185">Reference proteome</keyword>
<reference evidence="5" key="1">
    <citation type="journal article" date="2014" name="Int. J. Syst. Evol. Microbiol.">
        <title>Complete genome sequence of Corynebacterium casei LMG S-19264T (=DSM 44701T), isolated from a smear-ripened cheese.</title>
        <authorList>
            <consortium name="US DOE Joint Genome Institute (JGI-PGF)"/>
            <person name="Walter F."/>
            <person name="Albersmeier A."/>
            <person name="Kalinowski J."/>
            <person name="Ruckert C."/>
        </authorList>
    </citation>
    <scope>NUCLEOTIDE SEQUENCE</scope>
    <source>
        <strain evidence="5">VKM B-1513</strain>
    </source>
</reference>
<evidence type="ECO:0000313" key="5">
    <source>
        <dbReference type="EMBL" id="GLK53383.1"/>
    </source>
</evidence>
<dbReference type="PROSITE" id="PS01124">
    <property type="entry name" value="HTH_ARAC_FAMILY_2"/>
    <property type="match status" value="1"/>
</dbReference>
<dbReference type="PANTHER" id="PTHR40055:SF1">
    <property type="entry name" value="TRANSCRIPTIONAL REGULATOR YGIV-RELATED"/>
    <property type="match status" value="1"/>
</dbReference>
<dbReference type="SMART" id="SM00871">
    <property type="entry name" value="AraC_E_bind"/>
    <property type="match status" value="1"/>
</dbReference>
<accession>A0A9W6MPN0</accession>
<dbReference type="SMART" id="SM00342">
    <property type="entry name" value="HTH_ARAC"/>
    <property type="match status" value="1"/>
</dbReference>
<dbReference type="Gene3D" id="1.10.10.60">
    <property type="entry name" value="Homeodomain-like"/>
    <property type="match status" value="1"/>
</dbReference>